<dbReference type="Proteomes" id="UP000282971">
    <property type="component" value="Unassembled WGS sequence"/>
</dbReference>
<gene>
    <name evidence="2" type="ORF">EOD43_11150</name>
</gene>
<organism evidence="2 3">
    <name type="scientific">Sphingomonas crocodyli</name>
    <dbReference type="NCBI Taxonomy" id="1979270"/>
    <lineage>
        <taxon>Bacteria</taxon>
        <taxon>Pseudomonadati</taxon>
        <taxon>Pseudomonadota</taxon>
        <taxon>Alphaproteobacteria</taxon>
        <taxon>Sphingomonadales</taxon>
        <taxon>Sphingomonadaceae</taxon>
        <taxon>Sphingomonas</taxon>
    </lineage>
</organism>
<accession>A0A437M9P5</accession>
<sequence length="246" mass="25218">MHWTSKRRPQAFVAAVLAFALSGTAIAAPLVVRAAGPSAKTFPVGKPVAGDKIVLKAGDTVVLLDGKSTRTLSGPGTFNAVETKTAAAGSTLGALMAGGGEKRARIGAVRSVKGDDGTKNPSVWYVDMNRSSNMCVMDPASVTIWRKDATAEALVTVTGADGKSSPIKFAAGQAKAAWPVAVPVTDGGAYKLSWDGAKAPTNLKFSVITPAGVDKDTMVSTFKKAGCDAQLNQVMQTAEAKPTPKG</sequence>
<evidence type="ECO:0000256" key="1">
    <source>
        <dbReference type="SAM" id="SignalP"/>
    </source>
</evidence>
<dbReference type="EMBL" id="SACN01000001">
    <property type="protein sequence ID" value="RVT94369.1"/>
    <property type="molecule type" value="Genomic_DNA"/>
</dbReference>
<reference evidence="2 3" key="1">
    <citation type="submission" date="2019-01" db="EMBL/GenBank/DDBJ databases">
        <authorList>
            <person name="Chen W.-M."/>
        </authorList>
    </citation>
    <scope>NUCLEOTIDE SEQUENCE [LARGE SCALE GENOMIC DNA]</scope>
    <source>
        <strain evidence="2 3">CCP-7</strain>
    </source>
</reference>
<feature type="signal peptide" evidence="1">
    <location>
        <begin position="1"/>
        <end position="27"/>
    </location>
</feature>
<evidence type="ECO:0000313" key="3">
    <source>
        <dbReference type="Proteomes" id="UP000282971"/>
    </source>
</evidence>
<evidence type="ECO:0000313" key="2">
    <source>
        <dbReference type="EMBL" id="RVT94369.1"/>
    </source>
</evidence>
<keyword evidence="1" id="KW-0732">Signal</keyword>
<name>A0A437M9P5_9SPHN</name>
<protein>
    <submittedName>
        <fullName evidence="2">Uncharacterized protein</fullName>
    </submittedName>
</protein>
<proteinExistence type="predicted"/>
<keyword evidence="3" id="KW-1185">Reference proteome</keyword>
<comment type="caution">
    <text evidence="2">The sequence shown here is derived from an EMBL/GenBank/DDBJ whole genome shotgun (WGS) entry which is preliminary data.</text>
</comment>
<dbReference type="OrthoDB" id="8060097at2"/>
<feature type="chain" id="PRO_5019444280" evidence="1">
    <location>
        <begin position="28"/>
        <end position="246"/>
    </location>
</feature>
<dbReference type="AlphaFoldDB" id="A0A437M9P5"/>